<organism evidence="2 3">
    <name type="scientific">Zestomonas carbonaria</name>
    <dbReference type="NCBI Taxonomy" id="2762745"/>
    <lineage>
        <taxon>Bacteria</taxon>
        <taxon>Pseudomonadati</taxon>
        <taxon>Pseudomonadota</taxon>
        <taxon>Gammaproteobacteria</taxon>
        <taxon>Pseudomonadales</taxon>
        <taxon>Pseudomonadaceae</taxon>
        <taxon>Zestomonas</taxon>
    </lineage>
</organism>
<evidence type="ECO:0000313" key="2">
    <source>
        <dbReference type="EMBL" id="CAD5109234.1"/>
    </source>
</evidence>
<keyword evidence="1" id="KW-1133">Transmembrane helix</keyword>
<keyword evidence="1" id="KW-0472">Membrane</keyword>
<name>A0A7U7EQD6_9GAMM</name>
<feature type="transmembrane region" description="Helical" evidence="1">
    <location>
        <begin position="14"/>
        <end position="36"/>
    </location>
</feature>
<gene>
    <name evidence="2" type="ORF">PSEWESI4_03530</name>
</gene>
<keyword evidence="1" id="KW-0812">Transmembrane</keyword>
<keyword evidence="3" id="KW-1185">Reference proteome</keyword>
<accession>A0A7U7EQD6</accession>
<reference evidence="2 3" key="1">
    <citation type="submission" date="2020-08" db="EMBL/GenBank/DDBJ databases">
        <authorList>
            <person name="Criscuolo A."/>
        </authorList>
    </citation>
    <scope>NUCLEOTIDE SEQUENCE [LARGE SCALE GENOMIC DNA]</scope>
    <source>
        <strain evidence="2">CIP111764</strain>
    </source>
</reference>
<sequence>MRRQFSYRTQGSKIVDYLIIVITTAAGLYFHWWLYVRIKRWMDRDLALSLAGDDTAMRAHMLERLGQAQASGIKRRDLPAWLERAAEDYRSTRS</sequence>
<protein>
    <recommendedName>
        <fullName evidence="4">30S ribosomal protein S3</fullName>
    </recommendedName>
</protein>
<dbReference type="Proteomes" id="UP000583387">
    <property type="component" value="Unassembled WGS sequence"/>
</dbReference>
<comment type="caution">
    <text evidence="2">The sequence shown here is derived from an EMBL/GenBank/DDBJ whole genome shotgun (WGS) entry which is preliminary data.</text>
</comment>
<evidence type="ECO:0008006" key="4">
    <source>
        <dbReference type="Google" id="ProtNLM"/>
    </source>
</evidence>
<evidence type="ECO:0000313" key="3">
    <source>
        <dbReference type="Proteomes" id="UP000583387"/>
    </source>
</evidence>
<evidence type="ECO:0000256" key="1">
    <source>
        <dbReference type="SAM" id="Phobius"/>
    </source>
</evidence>
<proteinExistence type="predicted"/>
<dbReference type="EMBL" id="CAJFCI010000071">
    <property type="protein sequence ID" value="CAD5109234.1"/>
    <property type="molecule type" value="Genomic_DNA"/>
</dbReference>
<dbReference type="AlphaFoldDB" id="A0A7U7EQD6"/>